<organism evidence="2">
    <name type="scientific">viral metagenome</name>
    <dbReference type="NCBI Taxonomy" id="1070528"/>
    <lineage>
        <taxon>unclassified sequences</taxon>
        <taxon>metagenomes</taxon>
        <taxon>organismal metagenomes</taxon>
    </lineage>
</organism>
<evidence type="ECO:0000256" key="1">
    <source>
        <dbReference type="SAM" id="MobiDB-lite"/>
    </source>
</evidence>
<dbReference type="EMBL" id="MN740283">
    <property type="protein sequence ID" value="QHT97615.1"/>
    <property type="molecule type" value="Genomic_DNA"/>
</dbReference>
<feature type="region of interest" description="Disordered" evidence="1">
    <location>
        <begin position="28"/>
        <end position="51"/>
    </location>
</feature>
<sequence length="51" mass="6223">MTNSRLKTFNIPRMMKSESLDEKKIELSQSHRYEEEEPIERLSRGPWKVTW</sequence>
<evidence type="ECO:0000313" key="2">
    <source>
        <dbReference type="EMBL" id="QHT97615.1"/>
    </source>
</evidence>
<proteinExistence type="predicted"/>
<reference evidence="2" key="1">
    <citation type="journal article" date="2020" name="Nature">
        <title>Giant virus diversity and host interactions through global metagenomics.</title>
        <authorList>
            <person name="Schulz F."/>
            <person name="Roux S."/>
            <person name="Paez-Espino D."/>
            <person name="Jungbluth S."/>
            <person name="Walsh D.A."/>
            <person name="Denef V.J."/>
            <person name="McMahon K.D."/>
            <person name="Konstantinidis K.T."/>
            <person name="Eloe-Fadrosh E.A."/>
            <person name="Kyrpides N.C."/>
            <person name="Woyke T."/>
        </authorList>
    </citation>
    <scope>NUCLEOTIDE SEQUENCE</scope>
    <source>
        <strain evidence="2">GVMAG-M-3300025572-1</strain>
    </source>
</reference>
<accession>A0A6C0IYU9</accession>
<name>A0A6C0IYU9_9ZZZZ</name>
<feature type="compositionally biased region" description="Basic and acidic residues" evidence="1">
    <location>
        <begin position="28"/>
        <end position="43"/>
    </location>
</feature>
<dbReference type="AlphaFoldDB" id="A0A6C0IYU9"/>
<protein>
    <submittedName>
        <fullName evidence="2">Uncharacterized protein</fullName>
    </submittedName>
</protein>